<dbReference type="Pfam" id="PF00656">
    <property type="entry name" value="Peptidase_C14"/>
    <property type="match status" value="1"/>
</dbReference>
<evidence type="ECO:0000256" key="4">
    <source>
        <dbReference type="SAM" id="MobiDB-lite"/>
    </source>
</evidence>
<keyword evidence="3" id="KW-0645">Protease</keyword>
<dbReference type="Proteomes" id="UP000284842">
    <property type="component" value="Unassembled WGS sequence"/>
</dbReference>
<evidence type="ECO:0000259" key="5">
    <source>
        <dbReference type="Pfam" id="PF00656"/>
    </source>
</evidence>
<dbReference type="InterPro" id="IPR050452">
    <property type="entry name" value="Metacaspase"/>
</dbReference>
<feature type="region of interest" description="Disordered" evidence="4">
    <location>
        <begin position="328"/>
        <end position="368"/>
    </location>
</feature>
<dbReference type="InParanoid" id="A0A409Y803"/>
<dbReference type="Gene3D" id="3.40.50.12660">
    <property type="match status" value="1"/>
</dbReference>
<dbReference type="EMBL" id="NHTK01001369">
    <property type="protein sequence ID" value="PPQ99099.1"/>
    <property type="molecule type" value="Genomic_DNA"/>
</dbReference>
<keyword evidence="7" id="KW-1185">Reference proteome</keyword>
<sequence>MWDSLDAPPRGRSRSRSRSRSPNPVPMPSPSFPIAHNPSIMHGYNHVSSSYPPPAGYGQYLTRDFPGGHQFTQGPPSPMFAPPPQKIVIHHHSSSRHKSSHKHKQQQVVPVNVYTITPSRHLHNPRMPSRSPSRTPSPHPMPIPVAVSHSAPPMRLPSPMHGGHSPHSPTYYGHSPSPMTVSHSAPPFPTPQNQISSYPPSNIPPLETHIQSLSLSHSGRTQHKPPTPTSATRPLKSAMKPGREHNPYPERIRLSHSSSTGNLRRPSQPPSPAGHGHSPSHHQSGSHSGQASLLTKPRPSHKHSNSTGTVHMPMSAPLALQMENAPPITHIDDRGRRRTTSFGSRPTQLPGVSSTHATHGSASTRVQSNALQPQFQYSRCTGRKKALCIGINYRGQPNELRGCINDARSVRDFLIRQYHFHPSDVHILTDAPDSHSRDLPTRANILAEMKWLVRSAKTDDSLFIHYSGHGGQIKDQDGDEVDGWDEVIYPLDFRKAGHIIDDDMHDIMVKPLPAGCRLTAVFDSCHSGTVLDLPFIYSSHGRLKGRHVSSRSRRKKSTPADVISFSGCKDGQTSADTFAGNVAVGAMSHAFITALTNTPDLTYNDLLRAVRLILYPRFSQKPQLGSSHHIDVHLKFVI</sequence>
<comment type="similarity">
    <text evidence="1">Belongs to the peptidase C14B family.</text>
</comment>
<dbReference type="PANTHER" id="PTHR48104">
    <property type="entry name" value="METACASPASE-4"/>
    <property type="match status" value="1"/>
</dbReference>
<dbReference type="GO" id="GO:0004197">
    <property type="term" value="F:cysteine-type endopeptidase activity"/>
    <property type="evidence" value="ECO:0007669"/>
    <property type="project" value="InterPro"/>
</dbReference>
<proteinExistence type="inferred from homology"/>
<name>A0A409Y803_9AGAR</name>
<feature type="compositionally biased region" description="Polar residues" evidence="4">
    <location>
        <begin position="191"/>
        <end position="200"/>
    </location>
</feature>
<feature type="compositionally biased region" description="Low complexity" evidence="4">
    <location>
        <begin position="353"/>
        <end position="364"/>
    </location>
</feature>
<evidence type="ECO:0000256" key="2">
    <source>
        <dbReference type="ARBA" id="ARBA00022703"/>
    </source>
</evidence>
<dbReference type="GO" id="GO:0006508">
    <property type="term" value="P:proteolysis"/>
    <property type="evidence" value="ECO:0007669"/>
    <property type="project" value="InterPro"/>
</dbReference>
<feature type="compositionally biased region" description="Low complexity" evidence="4">
    <location>
        <begin position="273"/>
        <end position="292"/>
    </location>
</feature>
<dbReference type="InterPro" id="IPR029030">
    <property type="entry name" value="Caspase-like_dom_sf"/>
</dbReference>
<evidence type="ECO:0000313" key="6">
    <source>
        <dbReference type="EMBL" id="PPQ99099.1"/>
    </source>
</evidence>
<dbReference type="GO" id="GO:0006915">
    <property type="term" value="P:apoptotic process"/>
    <property type="evidence" value="ECO:0007669"/>
    <property type="project" value="UniProtKB-KW"/>
</dbReference>
<keyword evidence="3" id="KW-0788">Thiol protease</keyword>
<keyword evidence="3" id="KW-0378">Hydrolase</keyword>
<feature type="compositionally biased region" description="Pro residues" evidence="4">
    <location>
        <begin position="75"/>
        <end position="85"/>
    </location>
</feature>
<feature type="region of interest" description="Disordered" evidence="4">
    <location>
        <begin position="118"/>
        <end position="312"/>
    </location>
</feature>
<feature type="domain" description="Peptidase C14 caspase" evidence="5">
    <location>
        <begin position="383"/>
        <end position="627"/>
    </location>
</feature>
<dbReference type="SUPFAM" id="SSF52129">
    <property type="entry name" value="Caspase-like"/>
    <property type="match status" value="1"/>
</dbReference>
<evidence type="ECO:0000313" key="7">
    <source>
        <dbReference type="Proteomes" id="UP000284842"/>
    </source>
</evidence>
<feature type="compositionally biased region" description="Low complexity" evidence="4">
    <location>
        <begin position="125"/>
        <end position="134"/>
    </location>
</feature>
<reference evidence="6 7" key="1">
    <citation type="journal article" date="2018" name="Evol. Lett.">
        <title>Horizontal gene cluster transfer increased hallucinogenic mushroom diversity.</title>
        <authorList>
            <person name="Reynolds H.T."/>
            <person name="Vijayakumar V."/>
            <person name="Gluck-Thaler E."/>
            <person name="Korotkin H.B."/>
            <person name="Matheny P.B."/>
            <person name="Slot J.C."/>
        </authorList>
    </citation>
    <scope>NUCLEOTIDE SEQUENCE [LARGE SCALE GENOMIC DNA]</scope>
    <source>
        <strain evidence="6 7">2629</strain>
    </source>
</reference>
<feature type="region of interest" description="Disordered" evidence="4">
    <location>
        <begin position="58"/>
        <end position="85"/>
    </location>
</feature>
<organism evidence="6 7">
    <name type="scientific">Panaeolus cyanescens</name>
    <dbReference type="NCBI Taxonomy" id="181874"/>
    <lineage>
        <taxon>Eukaryota</taxon>
        <taxon>Fungi</taxon>
        <taxon>Dikarya</taxon>
        <taxon>Basidiomycota</taxon>
        <taxon>Agaricomycotina</taxon>
        <taxon>Agaricomycetes</taxon>
        <taxon>Agaricomycetidae</taxon>
        <taxon>Agaricales</taxon>
        <taxon>Agaricineae</taxon>
        <taxon>Galeropsidaceae</taxon>
        <taxon>Panaeolus</taxon>
    </lineage>
</organism>
<feature type="compositionally biased region" description="Basic and acidic residues" evidence="4">
    <location>
        <begin position="241"/>
        <end position="253"/>
    </location>
</feature>
<feature type="region of interest" description="Disordered" evidence="4">
    <location>
        <begin position="1"/>
        <end position="39"/>
    </location>
</feature>
<dbReference type="AlphaFoldDB" id="A0A409Y803"/>
<gene>
    <name evidence="6" type="ORF">CVT24_009366</name>
</gene>
<dbReference type="PANTHER" id="PTHR48104:SF30">
    <property type="entry name" value="METACASPASE-1"/>
    <property type="match status" value="1"/>
</dbReference>
<accession>A0A409Y803</accession>
<feature type="compositionally biased region" description="Polar residues" evidence="4">
    <location>
        <begin position="209"/>
        <end position="219"/>
    </location>
</feature>
<evidence type="ECO:0000256" key="3">
    <source>
        <dbReference type="ARBA" id="ARBA00022807"/>
    </source>
</evidence>
<comment type="caution">
    <text evidence="6">The sequence shown here is derived from an EMBL/GenBank/DDBJ whole genome shotgun (WGS) entry which is preliminary data.</text>
</comment>
<protein>
    <recommendedName>
        <fullName evidence="5">Peptidase C14 caspase domain-containing protein</fullName>
    </recommendedName>
</protein>
<dbReference type="OrthoDB" id="3223806at2759"/>
<evidence type="ECO:0000256" key="1">
    <source>
        <dbReference type="ARBA" id="ARBA00009005"/>
    </source>
</evidence>
<keyword evidence="2" id="KW-0053">Apoptosis</keyword>
<dbReference type="InterPro" id="IPR011600">
    <property type="entry name" value="Pept_C14_caspase"/>
</dbReference>
<dbReference type="GO" id="GO:0005737">
    <property type="term" value="C:cytoplasm"/>
    <property type="evidence" value="ECO:0007669"/>
    <property type="project" value="TreeGrafter"/>
</dbReference>